<accession>A8LVU6</accession>
<feature type="compositionally biased region" description="Basic and acidic residues" evidence="1">
    <location>
        <begin position="1"/>
        <end position="21"/>
    </location>
</feature>
<dbReference type="AlphaFoldDB" id="A8LVU6"/>
<evidence type="ECO:0000313" key="2">
    <source>
        <dbReference type="EMBL" id="ABV97564.1"/>
    </source>
</evidence>
<feature type="region of interest" description="Disordered" evidence="1">
    <location>
        <begin position="1"/>
        <end position="34"/>
    </location>
</feature>
<evidence type="ECO:0000256" key="1">
    <source>
        <dbReference type="SAM" id="MobiDB-lite"/>
    </source>
</evidence>
<protein>
    <submittedName>
        <fullName evidence="2">Uncharacterized protein</fullName>
    </submittedName>
</protein>
<organism evidence="2">
    <name type="scientific">Salinispora arenicola (strain CNS-205)</name>
    <dbReference type="NCBI Taxonomy" id="391037"/>
    <lineage>
        <taxon>Bacteria</taxon>
        <taxon>Bacillati</taxon>
        <taxon>Actinomycetota</taxon>
        <taxon>Actinomycetes</taxon>
        <taxon>Micromonosporales</taxon>
        <taxon>Micromonosporaceae</taxon>
        <taxon>Salinispora</taxon>
    </lineage>
</organism>
<reference evidence="2" key="1">
    <citation type="submission" date="2007-10" db="EMBL/GenBank/DDBJ databases">
        <title>Complete sequence of Salinispora arenicola CNS-205.</title>
        <authorList>
            <consortium name="US DOE Joint Genome Institute"/>
            <person name="Copeland A."/>
            <person name="Lucas S."/>
            <person name="Lapidus A."/>
            <person name="Barry K."/>
            <person name="Glavina del Rio T."/>
            <person name="Dalin E."/>
            <person name="Tice H."/>
            <person name="Pitluck S."/>
            <person name="Foster B."/>
            <person name="Schmutz J."/>
            <person name="Larimer F."/>
            <person name="Land M."/>
            <person name="Hauser L."/>
            <person name="Kyrpides N."/>
            <person name="Ivanova N."/>
            <person name="Jensen P.R."/>
            <person name="Moore B.S."/>
            <person name="Penn K."/>
            <person name="Jenkins C."/>
            <person name="Udwary D."/>
            <person name="Xiang L."/>
            <person name="Gontang E."/>
            <person name="Richardson P."/>
        </authorList>
    </citation>
    <scope>NUCLEOTIDE SEQUENCE [LARGE SCALE GENOMIC DNA]</scope>
    <source>
        <strain evidence="2">CNS-205</strain>
    </source>
</reference>
<dbReference type="KEGG" id="saq:Sare_1676"/>
<gene>
    <name evidence="2" type="ordered locus">Sare_1676</name>
</gene>
<sequence length="79" mass="8197">MPDRRPTTDDRRPTTDDRRPTTDAASVRGHGTGTWGAFPRLSSVAAAAAASTACPPTMAPTRADGAGVCQALDLDFDVP</sequence>
<proteinExistence type="predicted"/>
<dbReference type="HOGENOM" id="CLU_2603948_0_0_11"/>
<dbReference type="EMBL" id="CP000850">
    <property type="protein sequence ID" value="ABV97564.1"/>
    <property type="molecule type" value="Genomic_DNA"/>
</dbReference>
<name>A8LVU6_SALAI</name>